<dbReference type="Proteomes" id="UP000315496">
    <property type="component" value="Chromosome 1"/>
</dbReference>
<dbReference type="AlphaFoldDB" id="A0A4Z1T477"/>
<accession>A0A4Z1T477</accession>
<reference evidence="1 2" key="1">
    <citation type="submission" date="2019-05" db="EMBL/GenBank/DDBJ databases">
        <title>The compact genome of Giardia muris reveals important steps in the evolution of intestinal protozoan parasites.</title>
        <authorList>
            <person name="Xu F."/>
            <person name="Jimenez-Gonzalez A."/>
            <person name="Einarsson E."/>
            <person name="Astvaldsson A."/>
            <person name="Peirasmaki D."/>
            <person name="Eckmann L."/>
            <person name="Andersson J.O."/>
            <person name="Svard S.G."/>
            <person name="Jerlstrom-Hultqvist J."/>
        </authorList>
    </citation>
    <scope>NUCLEOTIDE SEQUENCE [LARGE SCALE GENOMIC DNA]</scope>
    <source>
        <strain evidence="1 2">Roberts-Thomson</strain>
    </source>
</reference>
<gene>
    <name evidence="1" type="ORF">GMRT_10911</name>
</gene>
<dbReference type="VEuPathDB" id="GiardiaDB:GMRT_10911"/>
<dbReference type="EMBL" id="VDLU01000001">
    <property type="protein sequence ID" value="TNJ30468.1"/>
    <property type="molecule type" value="Genomic_DNA"/>
</dbReference>
<protein>
    <submittedName>
        <fullName evidence="1">Uncharacterized protein</fullName>
    </submittedName>
</protein>
<sequence length="207" mass="23676">MSNLWLTQLISDYLIKTIFHVAAIIDGNQTSLYASPLGLLFYIPKPRNRQLYSQLWKVIRGGDELSFCLAVTGPQGTLLIRFLVRLTDEHAPRRPSGEQDDILQATTSHCVLLFFKTCIKKIEIIMMSLHEMCLVFVERRIWGSLGTKTIIEPLITRLPRRIPITKSSASMASRQPNTQDFLPFIHSLPILDPRGSLNCIITWKTRR</sequence>
<proteinExistence type="predicted"/>
<organism evidence="1 2">
    <name type="scientific">Giardia muris</name>
    <dbReference type="NCBI Taxonomy" id="5742"/>
    <lineage>
        <taxon>Eukaryota</taxon>
        <taxon>Metamonada</taxon>
        <taxon>Diplomonadida</taxon>
        <taxon>Hexamitidae</taxon>
        <taxon>Giardiinae</taxon>
        <taxon>Giardia</taxon>
    </lineage>
</organism>
<comment type="caution">
    <text evidence="1">The sequence shown here is derived from an EMBL/GenBank/DDBJ whole genome shotgun (WGS) entry which is preliminary data.</text>
</comment>
<evidence type="ECO:0000313" key="2">
    <source>
        <dbReference type="Proteomes" id="UP000315496"/>
    </source>
</evidence>
<name>A0A4Z1T477_GIAMU</name>
<evidence type="ECO:0000313" key="1">
    <source>
        <dbReference type="EMBL" id="TNJ30468.1"/>
    </source>
</evidence>
<keyword evidence="2" id="KW-1185">Reference proteome</keyword>